<evidence type="ECO:0000313" key="3">
    <source>
        <dbReference type="Proteomes" id="UP000412028"/>
    </source>
</evidence>
<name>A0A5M9ZYR0_9BIFI</name>
<protein>
    <submittedName>
        <fullName evidence="2">Uncharacterized protein</fullName>
    </submittedName>
</protein>
<dbReference type="RefSeq" id="WP_150380429.1">
    <property type="nucleotide sequence ID" value="NZ_RZUI01000001.1"/>
</dbReference>
<sequence>MMSEARGGVKGSASDVRGPFKGNASGPVPCVVQSVRPDGSIDPEGMTYVDSVDALVQATLLRRAQPRELGLGRVGEMVMHGHEADWRDVNRVYRSMCLTNAILSMKDTRWGSIMTYEGMVHDLGILYGTYLRRALLNTARLLNSEPSITTCITIDDDGVELKRTDELMRSELERLGLDEYADILDLPAPTIDASRRDAERTLLRAEDDDDETGEFLRACNRGPAYAEEWYASHR</sequence>
<evidence type="ECO:0000256" key="1">
    <source>
        <dbReference type="SAM" id="MobiDB-lite"/>
    </source>
</evidence>
<accession>A0A5M9ZYR0</accession>
<gene>
    <name evidence="2" type="ORF">EMO89_00340</name>
</gene>
<dbReference type="AlphaFoldDB" id="A0A5M9ZYR0"/>
<feature type="region of interest" description="Disordered" evidence="1">
    <location>
        <begin position="1"/>
        <end position="21"/>
    </location>
</feature>
<organism evidence="2 3">
    <name type="scientific">Bifidobacterium tissieri</name>
    <dbReference type="NCBI Taxonomy" id="1630162"/>
    <lineage>
        <taxon>Bacteria</taxon>
        <taxon>Bacillati</taxon>
        <taxon>Actinomycetota</taxon>
        <taxon>Actinomycetes</taxon>
        <taxon>Bifidobacteriales</taxon>
        <taxon>Bifidobacteriaceae</taxon>
        <taxon>Bifidobacterium</taxon>
    </lineage>
</organism>
<comment type="caution">
    <text evidence="2">The sequence shown here is derived from an EMBL/GenBank/DDBJ whole genome shotgun (WGS) entry which is preliminary data.</text>
</comment>
<dbReference type="EMBL" id="RZUI01000001">
    <property type="protein sequence ID" value="KAA8832012.1"/>
    <property type="molecule type" value="Genomic_DNA"/>
</dbReference>
<reference evidence="2 3" key="1">
    <citation type="journal article" date="2019" name="Syst. Appl. Microbiol.">
        <title>Characterization of Bifidobacterium species in feaces of the Egyptian fruit bat: Description of B. vespertilionis sp. nov. and B. rousetti sp. nov.</title>
        <authorList>
            <person name="Modesto M."/>
            <person name="Satti M."/>
            <person name="Watanabe K."/>
            <person name="Puglisi E."/>
            <person name="Morelli L."/>
            <person name="Huang C.-H."/>
            <person name="Liou J.-S."/>
            <person name="Miyashita M."/>
            <person name="Tamura T."/>
            <person name="Saito S."/>
            <person name="Mori K."/>
            <person name="Huang L."/>
            <person name="Sciavilla P."/>
            <person name="Sandri C."/>
            <person name="Spiezio C."/>
            <person name="Vitali F."/>
            <person name="Cavalieri D."/>
            <person name="Perpetuini G."/>
            <person name="Tofalo R."/>
            <person name="Bonetti A."/>
            <person name="Arita M."/>
            <person name="Mattarelli P."/>
        </authorList>
    </citation>
    <scope>NUCLEOTIDE SEQUENCE [LARGE SCALE GENOMIC DNA]</scope>
    <source>
        <strain evidence="2 3">RST7</strain>
    </source>
</reference>
<proteinExistence type="predicted"/>
<evidence type="ECO:0000313" key="2">
    <source>
        <dbReference type="EMBL" id="KAA8832012.1"/>
    </source>
</evidence>
<dbReference type="Proteomes" id="UP000412028">
    <property type="component" value="Unassembled WGS sequence"/>
</dbReference>